<proteinExistence type="predicted"/>
<evidence type="ECO:0000313" key="2">
    <source>
        <dbReference type="Proteomes" id="UP001140949"/>
    </source>
</evidence>
<sequence>MDHFMRCYPPREHRVHCVICVSLSSCTPVLSPYMYTPVNHVLSCSRSPMYTIMCTLSWAPCDILYNNITCLDPCILIGKKWGSASSHVNNSIVV</sequence>
<accession>A0AAX6I763</accession>
<dbReference type="AlphaFoldDB" id="A0AAX6I763"/>
<comment type="caution">
    <text evidence="1">The sequence shown here is derived from an EMBL/GenBank/DDBJ whole genome shotgun (WGS) entry which is preliminary data.</text>
</comment>
<evidence type="ECO:0000313" key="1">
    <source>
        <dbReference type="EMBL" id="KAJ6848717.1"/>
    </source>
</evidence>
<gene>
    <name evidence="1" type="ORF">M6B38_275870</name>
</gene>
<dbReference type="PROSITE" id="PS51257">
    <property type="entry name" value="PROKAR_LIPOPROTEIN"/>
    <property type="match status" value="1"/>
</dbReference>
<name>A0AAX6I763_IRIPA</name>
<reference evidence="1" key="1">
    <citation type="journal article" date="2023" name="GigaByte">
        <title>Genome assembly of the bearded iris, Iris pallida Lam.</title>
        <authorList>
            <person name="Bruccoleri R.E."/>
            <person name="Oakeley E.J."/>
            <person name="Faust A.M.E."/>
            <person name="Altorfer M."/>
            <person name="Dessus-Babus S."/>
            <person name="Burckhardt D."/>
            <person name="Oertli M."/>
            <person name="Naumann U."/>
            <person name="Petersen F."/>
            <person name="Wong J."/>
        </authorList>
    </citation>
    <scope>NUCLEOTIDE SEQUENCE</scope>
    <source>
        <strain evidence="1">GSM-AAB239-AS_SAM_17_03QT</strain>
    </source>
</reference>
<protein>
    <submittedName>
        <fullName evidence="1">Uncharacterized protein</fullName>
    </submittedName>
</protein>
<dbReference type="EMBL" id="JANAVB010004599">
    <property type="protein sequence ID" value="KAJ6848717.1"/>
    <property type="molecule type" value="Genomic_DNA"/>
</dbReference>
<reference evidence="1" key="2">
    <citation type="submission" date="2023-04" db="EMBL/GenBank/DDBJ databases">
        <authorList>
            <person name="Bruccoleri R.E."/>
            <person name="Oakeley E.J."/>
            <person name="Faust A.-M."/>
            <person name="Dessus-Babus S."/>
            <person name="Altorfer M."/>
            <person name="Burckhardt D."/>
            <person name="Oertli M."/>
            <person name="Naumann U."/>
            <person name="Petersen F."/>
            <person name="Wong J."/>
        </authorList>
    </citation>
    <scope>NUCLEOTIDE SEQUENCE</scope>
    <source>
        <strain evidence="1">GSM-AAB239-AS_SAM_17_03QT</strain>
        <tissue evidence="1">Leaf</tissue>
    </source>
</reference>
<organism evidence="1 2">
    <name type="scientific">Iris pallida</name>
    <name type="common">Sweet iris</name>
    <dbReference type="NCBI Taxonomy" id="29817"/>
    <lineage>
        <taxon>Eukaryota</taxon>
        <taxon>Viridiplantae</taxon>
        <taxon>Streptophyta</taxon>
        <taxon>Embryophyta</taxon>
        <taxon>Tracheophyta</taxon>
        <taxon>Spermatophyta</taxon>
        <taxon>Magnoliopsida</taxon>
        <taxon>Liliopsida</taxon>
        <taxon>Asparagales</taxon>
        <taxon>Iridaceae</taxon>
        <taxon>Iridoideae</taxon>
        <taxon>Irideae</taxon>
        <taxon>Iris</taxon>
    </lineage>
</organism>
<dbReference type="Proteomes" id="UP001140949">
    <property type="component" value="Unassembled WGS sequence"/>
</dbReference>
<keyword evidence="2" id="KW-1185">Reference proteome</keyword>